<evidence type="ECO:0000256" key="1">
    <source>
        <dbReference type="ARBA" id="ARBA00007699"/>
    </source>
</evidence>
<reference evidence="12 13" key="1">
    <citation type="journal article" date="2016" name="Nat. Commun.">
        <title>Thousands of microbial genomes shed light on interconnected biogeochemical processes in an aquifer system.</title>
        <authorList>
            <person name="Anantharaman K."/>
            <person name="Brown C.T."/>
            <person name="Hug L.A."/>
            <person name="Sharon I."/>
            <person name="Castelle C.J."/>
            <person name="Probst A.J."/>
            <person name="Thomas B.C."/>
            <person name="Singh A."/>
            <person name="Wilkins M.J."/>
            <person name="Karaoz U."/>
            <person name="Brodie E.L."/>
            <person name="Williams K.H."/>
            <person name="Hubbard S.S."/>
            <person name="Banfield J.F."/>
        </authorList>
    </citation>
    <scope>NUCLEOTIDE SEQUENCE [LARGE SCALE GENOMIC DNA]</scope>
</reference>
<dbReference type="Gene3D" id="2.70.210.12">
    <property type="entry name" value="GTP1/OBG domain"/>
    <property type="match status" value="1"/>
</dbReference>
<feature type="region of interest" description="Disordered" evidence="9">
    <location>
        <begin position="66"/>
        <end position="88"/>
    </location>
</feature>
<feature type="binding site" evidence="8">
    <location>
        <position position="185"/>
    </location>
    <ligand>
        <name>Mg(2+)</name>
        <dbReference type="ChEBI" id="CHEBI:18420"/>
    </ligand>
</feature>
<dbReference type="SUPFAM" id="SSF82051">
    <property type="entry name" value="Obg GTP-binding protein N-terminal domain"/>
    <property type="match status" value="1"/>
</dbReference>
<dbReference type="SUPFAM" id="SSF52540">
    <property type="entry name" value="P-loop containing nucleoside triphosphate hydrolases"/>
    <property type="match status" value="1"/>
</dbReference>
<dbReference type="PROSITE" id="PS00905">
    <property type="entry name" value="GTP1_OBG"/>
    <property type="match status" value="1"/>
</dbReference>
<evidence type="ECO:0000256" key="3">
    <source>
        <dbReference type="ARBA" id="ARBA00022723"/>
    </source>
</evidence>
<dbReference type="PANTHER" id="PTHR11702:SF31">
    <property type="entry name" value="MITOCHONDRIAL RIBOSOME-ASSOCIATED GTPASE 2"/>
    <property type="match status" value="1"/>
</dbReference>
<dbReference type="NCBIfam" id="TIGR00231">
    <property type="entry name" value="small_GTP"/>
    <property type="match status" value="1"/>
</dbReference>
<dbReference type="GO" id="GO:0000287">
    <property type="term" value="F:magnesium ion binding"/>
    <property type="evidence" value="ECO:0007669"/>
    <property type="project" value="InterPro"/>
</dbReference>
<keyword evidence="4 8" id="KW-0547">Nucleotide-binding</keyword>
<dbReference type="PIRSF" id="PIRSF002401">
    <property type="entry name" value="GTP_bd_Obg/CgtA"/>
    <property type="match status" value="1"/>
</dbReference>
<dbReference type="InterPro" id="IPR006073">
    <property type="entry name" value="GTP-bd"/>
</dbReference>
<feature type="domain" description="OBG-type G" evidence="10">
    <location>
        <begin position="172"/>
        <end position="338"/>
    </location>
</feature>
<evidence type="ECO:0000256" key="6">
    <source>
        <dbReference type="ARBA" id="ARBA00022842"/>
    </source>
</evidence>
<feature type="binding site" evidence="8">
    <location>
        <begin position="224"/>
        <end position="227"/>
    </location>
    <ligand>
        <name>GTP</name>
        <dbReference type="ChEBI" id="CHEBI:37565"/>
    </ligand>
</feature>
<dbReference type="GO" id="GO:0042254">
    <property type="term" value="P:ribosome biogenesis"/>
    <property type="evidence" value="ECO:0007669"/>
    <property type="project" value="UniProtKB-UniRule"/>
</dbReference>
<dbReference type="InterPro" id="IPR005225">
    <property type="entry name" value="Small_GTP-bd"/>
</dbReference>
<evidence type="ECO:0000256" key="4">
    <source>
        <dbReference type="ARBA" id="ARBA00022741"/>
    </source>
</evidence>
<dbReference type="PROSITE" id="PS51883">
    <property type="entry name" value="OBG"/>
    <property type="match status" value="1"/>
</dbReference>
<keyword evidence="5 8" id="KW-0378">Hydrolase</keyword>
<feature type="compositionally biased region" description="Gly residues" evidence="9">
    <location>
        <begin position="32"/>
        <end position="41"/>
    </location>
</feature>
<evidence type="ECO:0000259" key="11">
    <source>
        <dbReference type="PROSITE" id="PS51883"/>
    </source>
</evidence>
<dbReference type="InterPro" id="IPR036726">
    <property type="entry name" value="GTP1_OBG_dom_sf"/>
</dbReference>
<dbReference type="GO" id="GO:0005737">
    <property type="term" value="C:cytoplasm"/>
    <property type="evidence" value="ECO:0007669"/>
    <property type="project" value="UniProtKB-SubCell"/>
</dbReference>
<dbReference type="PRINTS" id="PR00326">
    <property type="entry name" value="GTP1OBG"/>
</dbReference>
<dbReference type="Proteomes" id="UP000176645">
    <property type="component" value="Unassembled WGS sequence"/>
</dbReference>
<keyword evidence="3 8" id="KW-0479">Metal-binding</keyword>
<comment type="subcellular location">
    <subcellularLocation>
        <location evidence="8">Cytoplasm</location>
    </subcellularLocation>
</comment>
<organism evidence="12 13">
    <name type="scientific">Candidatus Woykebacteria bacterium RBG_19FT_COMBO_43_10</name>
    <dbReference type="NCBI Taxonomy" id="1802598"/>
    <lineage>
        <taxon>Bacteria</taxon>
        <taxon>Candidatus Woykeibacteriota</taxon>
    </lineage>
</organism>
<evidence type="ECO:0000256" key="5">
    <source>
        <dbReference type="ARBA" id="ARBA00022801"/>
    </source>
</evidence>
<proteinExistence type="inferred from homology"/>
<feature type="domain" description="Obg" evidence="11">
    <location>
        <begin position="1"/>
        <end position="171"/>
    </location>
</feature>
<dbReference type="NCBIfam" id="TIGR02729">
    <property type="entry name" value="Obg_CgtA"/>
    <property type="match status" value="1"/>
</dbReference>
<dbReference type="PANTHER" id="PTHR11702">
    <property type="entry name" value="DEVELOPMENTALLY REGULATED GTP-BINDING PROTEIN-RELATED"/>
    <property type="match status" value="1"/>
</dbReference>
<comment type="caution">
    <text evidence="12">The sequence shown here is derived from an EMBL/GenBank/DDBJ whole genome shotgun (WGS) entry which is preliminary data.</text>
</comment>
<feature type="binding site" evidence="8">
    <location>
        <begin position="319"/>
        <end position="321"/>
    </location>
    <ligand>
        <name>GTP</name>
        <dbReference type="ChEBI" id="CHEBI:37565"/>
    </ligand>
</feature>
<evidence type="ECO:0000259" key="10">
    <source>
        <dbReference type="PROSITE" id="PS51710"/>
    </source>
</evidence>
<evidence type="ECO:0000313" key="12">
    <source>
        <dbReference type="EMBL" id="OGY27710.1"/>
    </source>
</evidence>
<dbReference type="PROSITE" id="PS51710">
    <property type="entry name" value="G_OBG"/>
    <property type="match status" value="1"/>
</dbReference>
<sequence>MVDYVKLKLKAGRGGDGAVSFQHLRGQPYGPPDGGDGGDGGDVYLIVTKDLTTLLPYRYKKQFEAEDGTRGGKNNKTGKHGEPLLLEVPPGTRVTDEEERFIADLTRVGDKVLIAKGGRGGRGNAHVKKSEFRMRNSEFKKEENSKFNMLHWFEKGEESTEIGITLELKLLADVGLIGLPNAGKSTLLSKLTAAHPKIAAYPFTTIEPNLGVMHHKGKELVIADIPGLIEGASKGKGLGDQFLRHVERTRVLAHLISVESTDPVKDLKTIDKELKEYSEELANKPQIYILTKIDIVDLEEFKNKASQFIKKKIKILPTSAISGDGLEELRDAIISNSS</sequence>
<evidence type="ECO:0000313" key="13">
    <source>
        <dbReference type="Proteomes" id="UP000176645"/>
    </source>
</evidence>
<evidence type="ECO:0000256" key="9">
    <source>
        <dbReference type="SAM" id="MobiDB-lite"/>
    </source>
</evidence>
<keyword evidence="2 8" id="KW-0963">Cytoplasm</keyword>
<dbReference type="Pfam" id="PF01926">
    <property type="entry name" value="MMR_HSR1"/>
    <property type="match status" value="1"/>
</dbReference>
<feature type="binding site" evidence="8">
    <location>
        <position position="205"/>
    </location>
    <ligand>
        <name>Mg(2+)</name>
        <dbReference type="ChEBI" id="CHEBI:18420"/>
    </ligand>
</feature>
<evidence type="ECO:0000256" key="2">
    <source>
        <dbReference type="ARBA" id="ARBA00022490"/>
    </source>
</evidence>
<feature type="binding site" evidence="8">
    <location>
        <begin position="203"/>
        <end position="207"/>
    </location>
    <ligand>
        <name>GTP</name>
        <dbReference type="ChEBI" id="CHEBI:37565"/>
    </ligand>
</feature>
<accession>A0A1G1WJX4</accession>
<dbReference type="HAMAP" id="MF_01454">
    <property type="entry name" value="GTPase_Obg"/>
    <property type="match status" value="1"/>
</dbReference>
<dbReference type="InterPro" id="IPR027417">
    <property type="entry name" value="P-loop_NTPase"/>
</dbReference>
<dbReference type="Pfam" id="PF01018">
    <property type="entry name" value="GTP1_OBG"/>
    <property type="match status" value="1"/>
</dbReference>
<dbReference type="InterPro" id="IPR014100">
    <property type="entry name" value="GTP-bd_Obg/CgtA"/>
</dbReference>
<feature type="binding site" evidence="8">
    <location>
        <begin position="178"/>
        <end position="185"/>
    </location>
    <ligand>
        <name>GTP</name>
        <dbReference type="ChEBI" id="CHEBI:37565"/>
    </ligand>
</feature>
<comment type="similarity">
    <text evidence="1 8">Belongs to the TRAFAC class OBG-HflX-like GTPase superfamily. OBG GTPase family.</text>
</comment>
<keyword evidence="6 8" id="KW-0460">Magnesium</keyword>
<evidence type="ECO:0000256" key="7">
    <source>
        <dbReference type="ARBA" id="ARBA00023134"/>
    </source>
</evidence>
<dbReference type="NCBIfam" id="NF008956">
    <property type="entry name" value="PRK12299.1"/>
    <property type="match status" value="1"/>
</dbReference>
<dbReference type="EMBL" id="MHCU01000025">
    <property type="protein sequence ID" value="OGY27710.1"/>
    <property type="molecule type" value="Genomic_DNA"/>
</dbReference>
<comment type="subunit">
    <text evidence="8">Monomer.</text>
</comment>
<dbReference type="InterPro" id="IPR006074">
    <property type="entry name" value="GTP1-OBG_CS"/>
</dbReference>
<evidence type="ECO:0000256" key="8">
    <source>
        <dbReference type="HAMAP-Rule" id="MF_01454"/>
    </source>
</evidence>
<dbReference type="AlphaFoldDB" id="A0A1G1WJX4"/>
<gene>
    <name evidence="8" type="primary">obg</name>
    <name evidence="12" type="ORF">A2Z42_05005</name>
</gene>
<protein>
    <recommendedName>
        <fullName evidence="8">GTPase Obg</fullName>
        <ecNumber evidence="8">3.6.5.-</ecNumber>
    </recommendedName>
    <alternativeName>
        <fullName evidence="8">GTP-binding protein Obg</fullName>
    </alternativeName>
</protein>
<dbReference type="InterPro" id="IPR006169">
    <property type="entry name" value="GTP1_OBG_dom"/>
</dbReference>
<dbReference type="GO" id="GO:0003924">
    <property type="term" value="F:GTPase activity"/>
    <property type="evidence" value="ECO:0007669"/>
    <property type="project" value="UniProtKB-UniRule"/>
</dbReference>
<dbReference type="GO" id="GO:0005525">
    <property type="term" value="F:GTP binding"/>
    <property type="evidence" value="ECO:0007669"/>
    <property type="project" value="UniProtKB-UniRule"/>
</dbReference>
<feature type="region of interest" description="Disordered" evidence="9">
    <location>
        <begin position="22"/>
        <end position="41"/>
    </location>
</feature>
<dbReference type="InterPro" id="IPR031167">
    <property type="entry name" value="G_OBG"/>
</dbReference>
<dbReference type="InterPro" id="IPR045086">
    <property type="entry name" value="OBG_GTPase"/>
</dbReference>
<name>A0A1G1WJX4_9BACT</name>
<dbReference type="Gene3D" id="3.40.50.300">
    <property type="entry name" value="P-loop containing nucleotide triphosphate hydrolases"/>
    <property type="match status" value="1"/>
</dbReference>
<dbReference type="CDD" id="cd01898">
    <property type="entry name" value="Obg"/>
    <property type="match status" value="1"/>
</dbReference>
<comment type="cofactor">
    <cofactor evidence="8">
        <name>Mg(2+)</name>
        <dbReference type="ChEBI" id="CHEBI:18420"/>
    </cofactor>
</comment>
<comment type="function">
    <text evidence="8">An essential GTPase which binds GTP, GDP and possibly (p)ppGpp with moderate affinity, with high nucleotide exchange rates and a fairly low GTP hydrolysis rate. Plays a role in control of the cell cycle, stress response, ribosome biogenesis and in those bacteria that undergo differentiation, in morphogenesis control.</text>
</comment>
<feature type="binding site" evidence="8">
    <location>
        <begin position="291"/>
        <end position="294"/>
    </location>
    <ligand>
        <name>GTP</name>
        <dbReference type="ChEBI" id="CHEBI:37565"/>
    </ligand>
</feature>
<keyword evidence="7 8" id="KW-0342">GTP-binding</keyword>
<dbReference type="FunFam" id="2.70.210.12:FF:000001">
    <property type="entry name" value="GTPase Obg"/>
    <property type="match status" value="1"/>
</dbReference>
<dbReference type="EC" id="3.6.5.-" evidence="8"/>